<evidence type="ECO:0000313" key="2">
    <source>
        <dbReference type="Proteomes" id="UP000494125"/>
    </source>
</evidence>
<proteinExistence type="predicted"/>
<evidence type="ECO:0000313" key="1">
    <source>
        <dbReference type="EMBL" id="VWB28926.1"/>
    </source>
</evidence>
<dbReference type="RefSeq" id="WP_151049777.1">
    <property type="nucleotide sequence ID" value="NZ_CABVPN010000004.1"/>
</dbReference>
<sequence>MTLPFYTIGHSNRTLDAFVGMLDAVDIALLADIRKMTRSRTNPQFNEATLPAALAAVDITYEHIAALGGLRGKSRGVPDEVNGFWTNRSFHRYADYALSLEFRTGLDRLIAQGHRQRCAIMCSEAVWWRCHRRIVSDYLIARGETVLHIMGPNRVEPARLTAGAAIRDDGTIVYPDVEGDAPADEAGAQPTA</sequence>
<dbReference type="GeneID" id="93026304"/>
<keyword evidence="2" id="KW-1185">Reference proteome</keyword>
<dbReference type="PANTHER" id="PTHR39337:SF1">
    <property type="entry name" value="BLR5642 PROTEIN"/>
    <property type="match status" value="1"/>
</dbReference>
<dbReference type="EMBL" id="CABVPN010000004">
    <property type="protein sequence ID" value="VWB28926.1"/>
    <property type="molecule type" value="Genomic_DNA"/>
</dbReference>
<dbReference type="Pfam" id="PF04343">
    <property type="entry name" value="DUF488"/>
    <property type="match status" value="1"/>
</dbReference>
<organism evidence="1 2">
    <name type="scientific">Burkholderia diffusa</name>
    <dbReference type="NCBI Taxonomy" id="488732"/>
    <lineage>
        <taxon>Bacteria</taxon>
        <taxon>Pseudomonadati</taxon>
        <taxon>Pseudomonadota</taxon>
        <taxon>Betaproteobacteria</taxon>
        <taxon>Burkholderiales</taxon>
        <taxon>Burkholderiaceae</taxon>
        <taxon>Burkholderia</taxon>
        <taxon>Burkholderia cepacia complex</taxon>
    </lineage>
</organism>
<name>A0A6P2IHF8_9BURK</name>
<dbReference type="AlphaFoldDB" id="A0A6P2IHF8"/>
<gene>
    <name evidence="1" type="ORF">BDI24065_01228</name>
</gene>
<dbReference type="InterPro" id="IPR007438">
    <property type="entry name" value="DUF488"/>
</dbReference>
<dbReference type="PIRSF" id="PIRSF024492">
    <property type="entry name" value="UCP024492"/>
    <property type="match status" value="1"/>
</dbReference>
<dbReference type="PANTHER" id="PTHR39337">
    <property type="entry name" value="BLR5642 PROTEIN"/>
    <property type="match status" value="1"/>
</dbReference>
<accession>A0A6P2IHF8</accession>
<reference evidence="1 2" key="1">
    <citation type="submission" date="2019-09" db="EMBL/GenBank/DDBJ databases">
        <authorList>
            <person name="Depoorter E."/>
        </authorList>
    </citation>
    <scope>NUCLEOTIDE SEQUENCE [LARGE SCALE GENOMIC DNA]</scope>
    <source>
        <strain evidence="1">LMG 24065</strain>
    </source>
</reference>
<dbReference type="Proteomes" id="UP000494125">
    <property type="component" value="Unassembled WGS sequence"/>
</dbReference>
<dbReference type="InterPro" id="IPR014519">
    <property type="entry name" value="UCP024492"/>
</dbReference>
<protein>
    <submittedName>
        <fullName evidence="1">PF04343 family protein</fullName>
    </submittedName>
</protein>